<dbReference type="GO" id="GO:0016791">
    <property type="term" value="F:phosphatase activity"/>
    <property type="evidence" value="ECO:0007669"/>
    <property type="project" value="TreeGrafter"/>
</dbReference>
<proteinExistence type="predicted"/>
<dbReference type="InterPro" id="IPR000014">
    <property type="entry name" value="PAS"/>
</dbReference>
<feature type="transmembrane region" description="Helical" evidence="2">
    <location>
        <begin position="202"/>
        <end position="221"/>
    </location>
</feature>
<sequence>MAKLKSSHLIALGILTCLFHCKEVSATFDFYPKAKSGLLILTNQSLEQKSILPLEGEWELCEGFGPSKNCSFTSVPGYWKETQIQNLSGNRYGAATYKLRIRGLEPGEYALKMHEIHNAYRLFVNQKLLLSFGTPALQSEQEVRKIGKPVVSFLVEKGKRETQIALEVSNWFEGAGGIRRTPELGSLSDILALDRAKRNLDFLTFGALIFFGFSSFFFYVITKEEFSSLFLSLFCGALAIRIFFTEEHYVLEWFPNFPPVLESRIDVGSLFVCGILFMSYLRCLFPYELNLTTFRVFLIPNILWLSGFWMFHGEALEKIFQVYLGFLILTLAAITIVAIQAYRRNRTGAKVFLASWALFFFGAANDILSRFGIISTPYISPYTFLLFIAFQSILISVRYKSLLQFADSLNKELDVKFRAISSSVQEAILVSDSSERILYWNEGANEIFGWTSSEIVGKPLETIIPEGFRNGYHKLLSSGDLTSLRKPIELPGVRKDGTEFPFELSLTAWTVEGRSYIGAIIRDITQRKVLEEQRDRALDTLRKDLHTAEKMQKSMLPLPDPKRWPFPWDILYYPMGPIGGDLYDIRQTANGNWRFFIADATGHGAQAAMLTMAIKADYDSFEEPDMDPGKVLTHLNHKVYPLFRNLNSFFTAFILDWDPRTGTLHYASGGHPEQILQIGMESVLLPKTGPMIGLYPAGRFHTRTFTLEKKNPIRFYLFSDGAFEVSDDRETELFGEERMLASLLSKSSLPIRKTLDLYFQELIQFQGRKKFEDDLTLLVADISSL</sequence>
<dbReference type="EMBL" id="NPDZ01000002">
    <property type="protein sequence ID" value="PJZ74336.1"/>
    <property type="molecule type" value="Genomic_DNA"/>
</dbReference>
<comment type="caution">
    <text evidence="5">The sequence shown here is derived from an EMBL/GenBank/DDBJ whole genome shotgun (WGS) entry which is preliminary data.</text>
</comment>
<dbReference type="SMART" id="SM00331">
    <property type="entry name" value="PP2C_SIG"/>
    <property type="match status" value="1"/>
</dbReference>
<dbReference type="Gene3D" id="3.30.450.20">
    <property type="entry name" value="PAS domain"/>
    <property type="match status" value="1"/>
</dbReference>
<dbReference type="InterPro" id="IPR036457">
    <property type="entry name" value="PPM-type-like_dom_sf"/>
</dbReference>
<evidence type="ECO:0000259" key="3">
    <source>
        <dbReference type="PROSITE" id="PS50112"/>
    </source>
</evidence>
<dbReference type="PROSITE" id="PS50112">
    <property type="entry name" value="PAS"/>
    <property type="match status" value="1"/>
</dbReference>
<dbReference type="NCBIfam" id="TIGR00229">
    <property type="entry name" value="sensory_box"/>
    <property type="match status" value="1"/>
</dbReference>
<feature type="transmembrane region" description="Helical" evidence="2">
    <location>
        <begin position="293"/>
        <end position="313"/>
    </location>
</feature>
<dbReference type="CDD" id="cd00130">
    <property type="entry name" value="PAS"/>
    <property type="match status" value="1"/>
</dbReference>
<dbReference type="InterPro" id="IPR011623">
    <property type="entry name" value="7TMR_DISM_rcpt_extracell_dom1"/>
</dbReference>
<dbReference type="AlphaFoldDB" id="A0A2M9ZQI7"/>
<keyword evidence="2" id="KW-0472">Membrane</keyword>
<feature type="transmembrane region" description="Helical" evidence="2">
    <location>
        <begin position="351"/>
        <end position="373"/>
    </location>
</feature>
<dbReference type="SMART" id="SM00091">
    <property type="entry name" value="PAS"/>
    <property type="match status" value="1"/>
</dbReference>
<feature type="transmembrane region" description="Helical" evidence="2">
    <location>
        <begin position="228"/>
        <end position="244"/>
    </location>
</feature>
<dbReference type="Pfam" id="PF13426">
    <property type="entry name" value="PAS_9"/>
    <property type="match status" value="1"/>
</dbReference>
<dbReference type="OrthoDB" id="305353at2"/>
<dbReference type="InterPro" id="IPR052016">
    <property type="entry name" value="Bact_Sigma-Reg"/>
</dbReference>
<dbReference type="EMBL" id="NPDY01000003">
    <property type="protein sequence ID" value="PJZ70500.1"/>
    <property type="molecule type" value="Genomic_DNA"/>
</dbReference>
<dbReference type="Pfam" id="PF07228">
    <property type="entry name" value="SpoIIE"/>
    <property type="match status" value="1"/>
</dbReference>
<keyword evidence="2" id="KW-1133">Transmembrane helix</keyword>
<evidence type="ECO:0000313" key="4">
    <source>
        <dbReference type="EMBL" id="PJZ70500.1"/>
    </source>
</evidence>
<feature type="transmembrane region" description="Helical" evidence="2">
    <location>
        <begin position="379"/>
        <end position="397"/>
    </location>
</feature>
<evidence type="ECO:0000313" key="6">
    <source>
        <dbReference type="Proteomes" id="UP000231962"/>
    </source>
</evidence>
<evidence type="ECO:0000313" key="5">
    <source>
        <dbReference type="EMBL" id="PJZ74336.1"/>
    </source>
</evidence>
<dbReference type="Proteomes" id="UP000231990">
    <property type="component" value="Unassembled WGS sequence"/>
</dbReference>
<organism evidence="5 7">
    <name type="scientific">Leptospira perolatii</name>
    <dbReference type="NCBI Taxonomy" id="2023191"/>
    <lineage>
        <taxon>Bacteria</taxon>
        <taxon>Pseudomonadati</taxon>
        <taxon>Spirochaetota</taxon>
        <taxon>Spirochaetia</taxon>
        <taxon>Leptospirales</taxon>
        <taxon>Leptospiraceae</taxon>
        <taxon>Leptospira</taxon>
    </lineage>
</organism>
<dbReference type="RefSeq" id="WP_100713069.1">
    <property type="nucleotide sequence ID" value="NZ_NPDY01000003.1"/>
</dbReference>
<name>A0A2M9ZQI7_9LEPT</name>
<accession>A0A2M9ZQI7</accession>
<keyword evidence="1" id="KW-0378">Hydrolase</keyword>
<dbReference type="PANTHER" id="PTHR43156">
    <property type="entry name" value="STAGE II SPORULATION PROTEIN E-RELATED"/>
    <property type="match status" value="1"/>
</dbReference>
<feature type="transmembrane region" description="Helical" evidence="2">
    <location>
        <begin position="264"/>
        <end position="281"/>
    </location>
</feature>
<protein>
    <recommendedName>
        <fullName evidence="3">PAS domain-containing protein</fullName>
    </recommendedName>
</protein>
<feature type="transmembrane region" description="Helical" evidence="2">
    <location>
        <begin position="319"/>
        <end position="339"/>
    </location>
</feature>
<evidence type="ECO:0000256" key="2">
    <source>
        <dbReference type="SAM" id="Phobius"/>
    </source>
</evidence>
<keyword evidence="6" id="KW-1185">Reference proteome</keyword>
<dbReference type="InterPro" id="IPR035965">
    <property type="entry name" value="PAS-like_dom_sf"/>
</dbReference>
<dbReference type="SUPFAM" id="SSF55785">
    <property type="entry name" value="PYP-like sensor domain (PAS domain)"/>
    <property type="match status" value="1"/>
</dbReference>
<reference evidence="6 7" key="1">
    <citation type="submission" date="2017-07" db="EMBL/GenBank/DDBJ databases">
        <title>Leptospira spp. isolated from tropical soils.</title>
        <authorList>
            <person name="Thibeaux R."/>
            <person name="Iraola G."/>
            <person name="Ferres I."/>
            <person name="Bierque E."/>
            <person name="Girault D."/>
            <person name="Soupe-Gilbert M.-E."/>
            <person name="Picardeau M."/>
            <person name="Goarant C."/>
        </authorList>
    </citation>
    <scope>NUCLEOTIDE SEQUENCE [LARGE SCALE GENOMIC DNA]</scope>
    <source>
        <strain evidence="5 7">FH1-B-B1</strain>
        <strain evidence="4 6">FH1-B-C1</strain>
    </source>
</reference>
<dbReference type="Gene3D" id="3.60.40.10">
    <property type="entry name" value="PPM-type phosphatase domain"/>
    <property type="match status" value="1"/>
</dbReference>
<dbReference type="Pfam" id="PF07695">
    <property type="entry name" value="7TMR-DISM_7TM"/>
    <property type="match status" value="1"/>
</dbReference>
<dbReference type="InterPro" id="IPR001932">
    <property type="entry name" value="PPM-type_phosphatase-like_dom"/>
</dbReference>
<evidence type="ECO:0000256" key="1">
    <source>
        <dbReference type="ARBA" id="ARBA00022801"/>
    </source>
</evidence>
<keyword evidence="2" id="KW-0812">Transmembrane</keyword>
<evidence type="ECO:0000313" key="7">
    <source>
        <dbReference type="Proteomes" id="UP000231990"/>
    </source>
</evidence>
<dbReference type="PANTHER" id="PTHR43156:SF2">
    <property type="entry name" value="STAGE II SPORULATION PROTEIN E"/>
    <property type="match status" value="1"/>
</dbReference>
<feature type="domain" description="PAS" evidence="3">
    <location>
        <begin position="413"/>
        <end position="466"/>
    </location>
</feature>
<gene>
    <name evidence="4" type="ORF">CH360_05785</name>
    <name evidence="5" type="ORF">CH373_05365</name>
</gene>
<dbReference type="Proteomes" id="UP000231962">
    <property type="component" value="Unassembled WGS sequence"/>
</dbReference>